<dbReference type="AlphaFoldDB" id="A0AAD8CTR8"/>
<feature type="compositionally biased region" description="Basic and acidic residues" evidence="1">
    <location>
        <begin position="28"/>
        <end position="37"/>
    </location>
</feature>
<protein>
    <submittedName>
        <fullName evidence="2">Zinc finger protein 135-like isoform X1</fullName>
    </submittedName>
</protein>
<evidence type="ECO:0000313" key="2">
    <source>
        <dbReference type="EMBL" id="KAK1156969.1"/>
    </source>
</evidence>
<keyword evidence="3" id="KW-1185">Reference proteome</keyword>
<evidence type="ECO:0000313" key="3">
    <source>
        <dbReference type="Proteomes" id="UP001230051"/>
    </source>
</evidence>
<name>A0AAD8CTR8_ACIOX</name>
<dbReference type="Proteomes" id="UP001230051">
    <property type="component" value="Unassembled WGS sequence"/>
</dbReference>
<dbReference type="EMBL" id="JAGXEW010000026">
    <property type="protein sequence ID" value="KAK1156969.1"/>
    <property type="molecule type" value="Genomic_DNA"/>
</dbReference>
<sequence length="144" mass="15926">MYAVNTEMQAKFALAKQTNKTLNRRRRGTMDVKVKKEEEDECPISQLQIMPVTLVETAPPDPVTEAQPAIPIKTESAELPLNTGEAEATMQAAESKTPKRRQKRKPVAASKTVYRCDLCEKDIKHLTSFQVRGGGGGIHCSQVC</sequence>
<gene>
    <name evidence="2" type="ORF">AOXY_G24525</name>
</gene>
<evidence type="ECO:0000256" key="1">
    <source>
        <dbReference type="SAM" id="MobiDB-lite"/>
    </source>
</evidence>
<comment type="caution">
    <text evidence="2">The sequence shown here is derived from an EMBL/GenBank/DDBJ whole genome shotgun (WGS) entry which is preliminary data.</text>
</comment>
<organism evidence="2 3">
    <name type="scientific">Acipenser oxyrinchus oxyrinchus</name>
    <dbReference type="NCBI Taxonomy" id="40147"/>
    <lineage>
        <taxon>Eukaryota</taxon>
        <taxon>Metazoa</taxon>
        <taxon>Chordata</taxon>
        <taxon>Craniata</taxon>
        <taxon>Vertebrata</taxon>
        <taxon>Euteleostomi</taxon>
        <taxon>Actinopterygii</taxon>
        <taxon>Chondrostei</taxon>
        <taxon>Acipenseriformes</taxon>
        <taxon>Acipenseridae</taxon>
        <taxon>Acipenser</taxon>
    </lineage>
</organism>
<feature type="region of interest" description="Disordered" evidence="1">
    <location>
        <begin position="19"/>
        <end position="40"/>
    </location>
</feature>
<reference evidence="2" key="1">
    <citation type="submission" date="2022-02" db="EMBL/GenBank/DDBJ databases">
        <title>Atlantic sturgeon de novo genome assembly.</title>
        <authorList>
            <person name="Stock M."/>
            <person name="Klopp C."/>
            <person name="Guiguen Y."/>
            <person name="Cabau C."/>
            <person name="Parinello H."/>
            <person name="Santidrian Yebra-Pimentel E."/>
            <person name="Kuhl H."/>
            <person name="Dirks R.P."/>
            <person name="Guessner J."/>
            <person name="Wuertz S."/>
            <person name="Du K."/>
            <person name="Schartl M."/>
        </authorList>
    </citation>
    <scope>NUCLEOTIDE SEQUENCE</scope>
    <source>
        <strain evidence="2">STURGEONOMICS-FGT-2020</strain>
        <tissue evidence="2">Whole blood</tissue>
    </source>
</reference>
<proteinExistence type="predicted"/>
<feature type="region of interest" description="Disordered" evidence="1">
    <location>
        <begin position="58"/>
        <end position="108"/>
    </location>
</feature>
<accession>A0AAD8CTR8</accession>